<evidence type="ECO:0000256" key="2">
    <source>
        <dbReference type="ARBA" id="ARBA00023315"/>
    </source>
</evidence>
<evidence type="ECO:0000313" key="5">
    <source>
        <dbReference type="Proteomes" id="UP000604117"/>
    </source>
</evidence>
<gene>
    <name evidence="4" type="ORF">Asi02nite_06270</name>
</gene>
<keyword evidence="5" id="KW-1185">Reference proteome</keyword>
<dbReference type="PANTHER" id="PTHR43877">
    <property type="entry name" value="AMINOALKYLPHOSPHONATE N-ACETYLTRANSFERASE-RELATED-RELATED"/>
    <property type="match status" value="1"/>
</dbReference>
<evidence type="ECO:0000256" key="1">
    <source>
        <dbReference type="ARBA" id="ARBA00022679"/>
    </source>
</evidence>
<feature type="domain" description="N-acetyltransferase" evidence="3">
    <location>
        <begin position="28"/>
        <end position="175"/>
    </location>
</feature>
<sequence length="192" mass="20627">MTSKSGPLLCVGFRRVDSESKHEDMTDVVVRPYRPGDHAAGRALWVELAERRSGLYGQSAGPDPGAGFEDYLTRLDLSGIWVAEDGENGVIGLVGLLMQGTSGEVEPIVVATQRRGSGVGAALLKHVTGEARKRSLARLTIRPESRNVEAMKSLHAAGFDLLSAVELSLDLRPAPSTVDDIEIDLHGLRFRG</sequence>
<name>A0ABQ4CIK1_9ACTN</name>
<dbReference type="CDD" id="cd04301">
    <property type="entry name" value="NAT_SF"/>
    <property type="match status" value="1"/>
</dbReference>
<dbReference type="Gene3D" id="3.40.630.30">
    <property type="match status" value="1"/>
</dbReference>
<dbReference type="EMBL" id="BONE01000003">
    <property type="protein sequence ID" value="GIF71109.1"/>
    <property type="molecule type" value="Genomic_DNA"/>
</dbReference>
<dbReference type="InterPro" id="IPR016181">
    <property type="entry name" value="Acyl_CoA_acyltransferase"/>
</dbReference>
<dbReference type="PROSITE" id="PS51186">
    <property type="entry name" value="GNAT"/>
    <property type="match status" value="1"/>
</dbReference>
<keyword evidence="2" id="KW-0012">Acyltransferase</keyword>
<organism evidence="4 5">
    <name type="scientific">Asanoa siamensis</name>
    <dbReference type="NCBI Taxonomy" id="926357"/>
    <lineage>
        <taxon>Bacteria</taxon>
        <taxon>Bacillati</taxon>
        <taxon>Actinomycetota</taxon>
        <taxon>Actinomycetes</taxon>
        <taxon>Micromonosporales</taxon>
        <taxon>Micromonosporaceae</taxon>
        <taxon>Asanoa</taxon>
    </lineage>
</organism>
<dbReference type="InterPro" id="IPR050832">
    <property type="entry name" value="Bact_Acetyltransf"/>
</dbReference>
<proteinExistence type="predicted"/>
<dbReference type="Proteomes" id="UP000604117">
    <property type="component" value="Unassembled WGS sequence"/>
</dbReference>
<dbReference type="Pfam" id="PF00583">
    <property type="entry name" value="Acetyltransf_1"/>
    <property type="match status" value="1"/>
</dbReference>
<comment type="caution">
    <text evidence="4">The sequence shown here is derived from an EMBL/GenBank/DDBJ whole genome shotgun (WGS) entry which is preliminary data.</text>
</comment>
<protein>
    <recommendedName>
        <fullName evidence="3">N-acetyltransferase domain-containing protein</fullName>
    </recommendedName>
</protein>
<reference evidence="4 5" key="1">
    <citation type="submission" date="2021-01" db="EMBL/GenBank/DDBJ databases">
        <title>Whole genome shotgun sequence of Asanoa siamensis NBRC 107932.</title>
        <authorList>
            <person name="Komaki H."/>
            <person name="Tamura T."/>
        </authorList>
    </citation>
    <scope>NUCLEOTIDE SEQUENCE [LARGE SCALE GENOMIC DNA]</scope>
    <source>
        <strain evidence="4 5">NBRC 107932</strain>
    </source>
</reference>
<evidence type="ECO:0000259" key="3">
    <source>
        <dbReference type="PROSITE" id="PS51186"/>
    </source>
</evidence>
<dbReference type="InterPro" id="IPR000182">
    <property type="entry name" value="GNAT_dom"/>
</dbReference>
<evidence type="ECO:0000313" key="4">
    <source>
        <dbReference type="EMBL" id="GIF71109.1"/>
    </source>
</evidence>
<dbReference type="SUPFAM" id="SSF55729">
    <property type="entry name" value="Acyl-CoA N-acyltransferases (Nat)"/>
    <property type="match status" value="1"/>
</dbReference>
<accession>A0ABQ4CIK1</accession>
<keyword evidence="1" id="KW-0808">Transferase</keyword>
<dbReference type="PANTHER" id="PTHR43877:SF2">
    <property type="entry name" value="AMINOALKYLPHOSPHONATE N-ACETYLTRANSFERASE-RELATED"/>
    <property type="match status" value="1"/>
</dbReference>